<name>A0A1W1UIQ8_PEPAS</name>
<dbReference type="STRING" id="573058.SAMN00017477_0310"/>
<evidence type="ECO:0000313" key="3">
    <source>
        <dbReference type="Proteomes" id="UP000192368"/>
    </source>
</evidence>
<keyword evidence="1" id="KW-0732">Signal</keyword>
<gene>
    <name evidence="2" type="ORF">SAMN00017477_0310</name>
</gene>
<sequence length="138" mass="15834">MKKMLILLLAIFFVLPMGEVQAKDFSENFKSRELEKYEPMRINDSVNVYLYTNSFSRVTSDNNWINASIRVTNADYNPGPIYVRVTNLQGEILVPDHYIAVGTTETLTNRVPWNSGEYVVKAMAVDRSGNYTLTVKDW</sequence>
<dbReference type="Proteomes" id="UP000192368">
    <property type="component" value="Unassembled WGS sequence"/>
</dbReference>
<protein>
    <submittedName>
        <fullName evidence="2">Uncharacterized protein</fullName>
    </submittedName>
</protein>
<proteinExistence type="predicted"/>
<dbReference type="AlphaFoldDB" id="A0A1W1UIQ8"/>
<feature type="signal peptide" evidence="1">
    <location>
        <begin position="1"/>
        <end position="22"/>
    </location>
</feature>
<dbReference type="RefSeq" id="WP_084230011.1">
    <property type="nucleotide sequence ID" value="NZ_FWWR01000009.1"/>
</dbReference>
<dbReference type="EMBL" id="FWWR01000009">
    <property type="protein sequence ID" value="SMB81005.1"/>
    <property type="molecule type" value="Genomic_DNA"/>
</dbReference>
<organism evidence="2 3">
    <name type="scientific">Peptoniphilus asaccharolyticus DSM 20463</name>
    <dbReference type="NCBI Taxonomy" id="573058"/>
    <lineage>
        <taxon>Bacteria</taxon>
        <taxon>Bacillati</taxon>
        <taxon>Bacillota</taxon>
        <taxon>Tissierellia</taxon>
        <taxon>Tissierellales</taxon>
        <taxon>Peptoniphilaceae</taxon>
        <taxon>Peptoniphilus</taxon>
    </lineage>
</organism>
<evidence type="ECO:0000256" key="1">
    <source>
        <dbReference type="SAM" id="SignalP"/>
    </source>
</evidence>
<accession>A0A1W1UIQ8</accession>
<reference evidence="3" key="1">
    <citation type="submission" date="2017-04" db="EMBL/GenBank/DDBJ databases">
        <authorList>
            <person name="Varghese N."/>
            <person name="Submissions S."/>
        </authorList>
    </citation>
    <scope>NUCLEOTIDE SEQUENCE [LARGE SCALE GENOMIC DNA]</scope>
    <source>
        <strain evidence="3">DSM 20463</strain>
    </source>
</reference>
<feature type="chain" id="PRO_5012461459" evidence="1">
    <location>
        <begin position="23"/>
        <end position="138"/>
    </location>
</feature>
<evidence type="ECO:0000313" key="2">
    <source>
        <dbReference type="EMBL" id="SMB81005.1"/>
    </source>
</evidence>
<keyword evidence="3" id="KW-1185">Reference proteome</keyword>